<evidence type="ECO:0000259" key="1">
    <source>
        <dbReference type="PROSITE" id="PS51186"/>
    </source>
</evidence>
<dbReference type="PROSITE" id="PS51186">
    <property type="entry name" value="GNAT"/>
    <property type="match status" value="1"/>
</dbReference>
<feature type="domain" description="N-acetyltransferase" evidence="1">
    <location>
        <begin position="208"/>
        <end position="362"/>
    </location>
</feature>
<dbReference type="GeneID" id="72004412"/>
<name>A0A4Y9YUX7_9APHY</name>
<dbReference type="Gene3D" id="3.40.630.30">
    <property type="match status" value="1"/>
</dbReference>
<dbReference type="EMBL" id="JADCUA010000009">
    <property type="protein sequence ID" value="KAH9837251.1"/>
    <property type="molecule type" value="Genomic_DNA"/>
</dbReference>
<organism evidence="3 4">
    <name type="scientific">Rhodofomes roseus</name>
    <dbReference type="NCBI Taxonomy" id="34475"/>
    <lineage>
        <taxon>Eukaryota</taxon>
        <taxon>Fungi</taxon>
        <taxon>Dikarya</taxon>
        <taxon>Basidiomycota</taxon>
        <taxon>Agaricomycotina</taxon>
        <taxon>Agaricomycetes</taxon>
        <taxon>Polyporales</taxon>
        <taxon>Rhodofomes</taxon>
    </lineage>
</organism>
<dbReference type="Proteomes" id="UP000814176">
    <property type="component" value="Unassembled WGS sequence"/>
</dbReference>
<dbReference type="InterPro" id="IPR016181">
    <property type="entry name" value="Acyl_CoA_acyltransferase"/>
</dbReference>
<evidence type="ECO:0000313" key="5">
    <source>
        <dbReference type="Proteomes" id="UP000814176"/>
    </source>
</evidence>
<dbReference type="AlphaFoldDB" id="A0A4Y9YUX7"/>
<reference evidence="3 4" key="1">
    <citation type="submission" date="2019-01" db="EMBL/GenBank/DDBJ databases">
        <title>Genome sequencing of the rare red list fungi Fomitopsis rosea.</title>
        <authorList>
            <person name="Buettner E."/>
            <person name="Kellner H."/>
        </authorList>
    </citation>
    <scope>NUCLEOTIDE SEQUENCE [LARGE SCALE GENOMIC DNA]</scope>
    <source>
        <strain evidence="3 4">DSM 105464</strain>
    </source>
</reference>
<sequence>MPGLNASTHSILVLQHDNAEEFLECTYPTLERHETSANIILAHALKRVGAEVALASYLPFLTDAHAEASLRRLNHSSYSPHRTDDSFWLTLWSATPSGHPALELVLSCLNWTLGNYPVFLWTPRRPGTFPSDWLNPRIAQLTEHLRLCVPPERVFSVFGMTQLVKTFARRWSSATGFRVDPEPFYAAHFSYCDPTTFQAADVWLPQGHALRKAGYRDLEAVAQLCKEFADESVFFPLTTERATIEAHELIMKGQIWVYDASGDIATVCAVTRNSLHVSAITKVYTTPAWRRHGCAEFLVREVTRRILFESGKDCVVLYVGHDNNAQRVYDRVGYAGLCGKDKSDRIEDSLELGFVGAHRGHW</sequence>
<evidence type="ECO:0000313" key="2">
    <source>
        <dbReference type="EMBL" id="KAH9837251.1"/>
    </source>
</evidence>
<dbReference type="InterPro" id="IPR000182">
    <property type="entry name" value="GNAT_dom"/>
</dbReference>
<protein>
    <recommendedName>
        <fullName evidence="1">N-acetyltransferase domain-containing protein</fullName>
    </recommendedName>
</protein>
<dbReference type="Pfam" id="PF08445">
    <property type="entry name" value="FR47"/>
    <property type="match status" value="1"/>
</dbReference>
<dbReference type="InterPro" id="IPR013653">
    <property type="entry name" value="GCN5-like_dom"/>
</dbReference>
<dbReference type="OrthoDB" id="5372118at2759"/>
<dbReference type="EMBL" id="SEKV01000083">
    <property type="protein sequence ID" value="TFY64929.1"/>
    <property type="molecule type" value="Genomic_DNA"/>
</dbReference>
<accession>A0A4Y9YUX7</accession>
<comment type="caution">
    <text evidence="3">The sequence shown here is derived from an EMBL/GenBank/DDBJ whole genome shotgun (WGS) entry which is preliminary data.</text>
</comment>
<dbReference type="GO" id="GO:0016747">
    <property type="term" value="F:acyltransferase activity, transferring groups other than amino-acyl groups"/>
    <property type="evidence" value="ECO:0007669"/>
    <property type="project" value="InterPro"/>
</dbReference>
<dbReference type="RefSeq" id="XP_047779420.1">
    <property type="nucleotide sequence ID" value="XM_047923680.1"/>
</dbReference>
<dbReference type="Proteomes" id="UP000298390">
    <property type="component" value="Unassembled WGS sequence"/>
</dbReference>
<evidence type="ECO:0000313" key="4">
    <source>
        <dbReference type="Proteomes" id="UP000298390"/>
    </source>
</evidence>
<proteinExistence type="predicted"/>
<dbReference type="SUPFAM" id="SSF55729">
    <property type="entry name" value="Acyl-CoA N-acyltransferases (Nat)"/>
    <property type="match status" value="1"/>
</dbReference>
<evidence type="ECO:0000313" key="3">
    <source>
        <dbReference type="EMBL" id="TFY64929.1"/>
    </source>
</evidence>
<gene>
    <name evidence="2" type="ORF">C8Q71DRAFT_757440</name>
    <name evidence="3" type="ORF">EVJ58_g2291</name>
</gene>
<reference evidence="2 5" key="2">
    <citation type="journal article" date="2021" name="Environ. Microbiol.">
        <title>Gene family expansions and transcriptome signatures uncover fungal adaptations to wood decay.</title>
        <authorList>
            <person name="Hage H."/>
            <person name="Miyauchi S."/>
            <person name="Viragh M."/>
            <person name="Drula E."/>
            <person name="Min B."/>
            <person name="Chaduli D."/>
            <person name="Navarro D."/>
            <person name="Favel A."/>
            <person name="Norest M."/>
            <person name="Lesage-Meessen L."/>
            <person name="Balint B."/>
            <person name="Merenyi Z."/>
            <person name="de Eugenio L."/>
            <person name="Morin E."/>
            <person name="Martinez A.T."/>
            <person name="Baldrian P."/>
            <person name="Stursova M."/>
            <person name="Martinez M.J."/>
            <person name="Novotny C."/>
            <person name="Magnuson J.K."/>
            <person name="Spatafora J.W."/>
            <person name="Maurice S."/>
            <person name="Pangilinan J."/>
            <person name="Andreopoulos W."/>
            <person name="LaButti K."/>
            <person name="Hundley H."/>
            <person name="Na H."/>
            <person name="Kuo A."/>
            <person name="Barry K."/>
            <person name="Lipzen A."/>
            <person name="Henrissat B."/>
            <person name="Riley R."/>
            <person name="Ahrendt S."/>
            <person name="Nagy L.G."/>
            <person name="Grigoriev I.V."/>
            <person name="Martin F."/>
            <person name="Rosso M.N."/>
        </authorList>
    </citation>
    <scope>NUCLEOTIDE SEQUENCE [LARGE SCALE GENOMIC DNA]</scope>
    <source>
        <strain evidence="2 5">CIRM-BRFM 1785</strain>
    </source>
</reference>
<keyword evidence="5" id="KW-1185">Reference proteome</keyword>